<evidence type="ECO:0000313" key="2">
    <source>
        <dbReference type="EMBL" id="VDI74584.1"/>
    </source>
</evidence>
<dbReference type="Proteomes" id="UP000596742">
    <property type="component" value="Unassembled WGS sequence"/>
</dbReference>
<feature type="compositionally biased region" description="Basic and acidic residues" evidence="1">
    <location>
        <begin position="19"/>
        <end position="53"/>
    </location>
</feature>
<accession>A0A8B6H7N8</accession>
<feature type="compositionally biased region" description="Polar residues" evidence="1">
    <location>
        <begin position="99"/>
        <end position="118"/>
    </location>
</feature>
<protein>
    <submittedName>
        <fullName evidence="2">Uncharacterized protein</fullName>
    </submittedName>
</protein>
<dbReference type="EMBL" id="UYJE01009575">
    <property type="protein sequence ID" value="VDI74584.1"/>
    <property type="molecule type" value="Genomic_DNA"/>
</dbReference>
<gene>
    <name evidence="2" type="ORF">MGAL_10B019217</name>
</gene>
<name>A0A8B6H7N8_MYTGA</name>
<feature type="region of interest" description="Disordered" evidence="1">
    <location>
        <begin position="1"/>
        <end position="122"/>
    </location>
</feature>
<keyword evidence="3" id="KW-1185">Reference proteome</keyword>
<evidence type="ECO:0000256" key="1">
    <source>
        <dbReference type="SAM" id="MobiDB-lite"/>
    </source>
</evidence>
<evidence type="ECO:0000313" key="3">
    <source>
        <dbReference type="Proteomes" id="UP000596742"/>
    </source>
</evidence>
<dbReference type="Gene3D" id="2.40.50.690">
    <property type="match status" value="1"/>
</dbReference>
<reference evidence="2" key="1">
    <citation type="submission" date="2018-11" db="EMBL/GenBank/DDBJ databases">
        <authorList>
            <person name="Alioto T."/>
            <person name="Alioto T."/>
        </authorList>
    </citation>
    <scope>NUCLEOTIDE SEQUENCE</scope>
</reference>
<proteinExistence type="predicted"/>
<feature type="compositionally biased region" description="Polar residues" evidence="1">
    <location>
        <begin position="54"/>
        <end position="69"/>
    </location>
</feature>
<dbReference type="AlphaFoldDB" id="A0A8B6H7N8"/>
<sequence>MSKDGPKPGETTVSQADLTDNKRETSNPNELHLEHLSIAEKSDQPSLRQRESKISSSGKQELRNVNGQHANKERDKAQRQGNGSDQNHQYRKTDGKGKNATSKGNATPQGQRGKNTYGNYKKKTGKSHYEAYMTEADVKKGLDSGQLIEGPIRIHNDDDAYIPHPVTVYVR</sequence>
<comment type="caution">
    <text evidence="2">The sequence shown here is derived from an EMBL/GenBank/DDBJ whole genome shotgun (WGS) entry which is preliminary data.</text>
</comment>
<organism evidence="2 3">
    <name type="scientific">Mytilus galloprovincialis</name>
    <name type="common">Mediterranean mussel</name>
    <dbReference type="NCBI Taxonomy" id="29158"/>
    <lineage>
        <taxon>Eukaryota</taxon>
        <taxon>Metazoa</taxon>
        <taxon>Spiralia</taxon>
        <taxon>Lophotrochozoa</taxon>
        <taxon>Mollusca</taxon>
        <taxon>Bivalvia</taxon>
        <taxon>Autobranchia</taxon>
        <taxon>Pteriomorphia</taxon>
        <taxon>Mytilida</taxon>
        <taxon>Mytiloidea</taxon>
        <taxon>Mytilidae</taxon>
        <taxon>Mytilinae</taxon>
        <taxon>Mytilus</taxon>
    </lineage>
</organism>